<evidence type="ECO:0000256" key="1">
    <source>
        <dbReference type="SAM" id="MobiDB-lite"/>
    </source>
</evidence>
<organism evidence="2 3">
    <name type="scientific">Aeromonas phage ZPAH14</name>
    <dbReference type="NCBI Taxonomy" id="2924887"/>
    <lineage>
        <taxon>Viruses</taxon>
        <taxon>Duplodnaviria</taxon>
        <taxon>Heunggongvirae</taxon>
        <taxon>Uroviricota</taxon>
        <taxon>Caudoviricetes</taxon>
        <taxon>Chaseviridae</taxon>
        <taxon>Nefertitivirinae</taxon>
        <taxon>Shantouvirus</taxon>
        <taxon>Shantouvirus ZPAH14</taxon>
    </lineage>
</organism>
<evidence type="ECO:0008006" key="4">
    <source>
        <dbReference type="Google" id="ProtNLM"/>
    </source>
</evidence>
<dbReference type="Proteomes" id="UP000830307">
    <property type="component" value="Segment"/>
</dbReference>
<accession>A0AAE9GZT2</accession>
<proteinExistence type="predicted"/>
<dbReference type="EMBL" id="OM810291">
    <property type="protein sequence ID" value="UOT58062.1"/>
    <property type="molecule type" value="Genomic_DNA"/>
</dbReference>
<dbReference type="KEGG" id="vg:77932665"/>
<dbReference type="SUPFAM" id="SSF56672">
    <property type="entry name" value="DNA/RNA polymerases"/>
    <property type="match status" value="1"/>
</dbReference>
<sequence length="845" mass="95165">MSNVIAARFVNTFCADTQQMLEDMLIAMLDSGTLSEEVAMALNTCTDMRQLRACSIEHNVTEEMVHVIQVLTGKFEDVPMVDGTNVDLSEFFVCNTPEEAKALRSWADVFGVTIPTTMSVVEEKPMTAKKELTAAEKASREFAAIVKNKELTHTSQNIVLDDIERKSAGFIATALVHALEKDGFYVQQFNEDIDPRNYFFSCNANFDNRRVAMLSVQLAGVLPFLDAEYDFDHVVATAVFRRRFRDIARANQFIPGVYNQMMDAAGTTHWHERLQAGLKLAIKAGLIDERYDEEAGVTYIKHSMKYIGSCISRTSIMHQQEKITKDSRRKERVKTRSNARKDGTSAEVREALEYIESQAQCVNRRLLEALEGVEAFCLENEFDLPAVMQESKHVLFGAKQMRDVAELFSEYFMDLRGRMYQFAHCGPNPQASDMAKALCYHTVREEFFKDTPQYTMFMNEMFGEVCPTDSVWAQERYIRRTAADPKAALIHAFQTNNGALPFKKFFSYMDMCVTWVDLQDTGRGITQLGFGPDAKCSGAQIFSILAGCPKIAEACGLVTGFGDNKPKDPYYLSAHEVNIVAASVKAALQPSRTITRNEIKTPFMAIQYGGGVPSLRYKKFEPTMEALGIAQGDRDAFCKEVVIKGINNALGAKIGGFIEGLRKAVEAYCEEHDVDYFEYRHIDGFKVTKKGEADVVMTNEPFIINYGEAGQGVIFGSKESNTGWKVTSRTSGILQRRNFCYYFPVHFVQGIDAVMARKIALGAKKAGLRGYSTIHDQFRSCINDAPRLRSEVVPQVYVDMFIDNNPVTHLEEQMGRRIEWGNPLEARTQVLTKEILFSADAYYFE</sequence>
<dbReference type="RefSeq" id="YP_010656702.1">
    <property type="nucleotide sequence ID" value="NC_070840.1"/>
</dbReference>
<evidence type="ECO:0000313" key="3">
    <source>
        <dbReference type="Proteomes" id="UP000830307"/>
    </source>
</evidence>
<evidence type="ECO:0000313" key="2">
    <source>
        <dbReference type="EMBL" id="UOT58062.1"/>
    </source>
</evidence>
<dbReference type="GeneID" id="77932665"/>
<dbReference type="GeneID" id="77932599"/>
<dbReference type="RefSeq" id="YP_010656771.1">
    <property type="nucleotide sequence ID" value="NC_070840.1"/>
</dbReference>
<dbReference type="EMBL" id="OM810291">
    <property type="protein sequence ID" value="UOT57993.1"/>
    <property type="molecule type" value="Genomic_DNA"/>
</dbReference>
<dbReference type="KEGG" id="vg:77932599"/>
<feature type="region of interest" description="Disordered" evidence="1">
    <location>
        <begin position="321"/>
        <end position="342"/>
    </location>
</feature>
<keyword evidence="3" id="KW-1185">Reference proteome</keyword>
<reference evidence="2" key="1">
    <citation type="submission" date="2022-02" db="EMBL/GenBank/DDBJ databases">
        <title>The Aeromonas hydrophila phage ZPAH14.</title>
        <authorList>
            <person name="Li J."/>
        </authorList>
    </citation>
    <scope>NUCLEOTIDE SEQUENCE</scope>
</reference>
<dbReference type="InterPro" id="IPR043502">
    <property type="entry name" value="DNA/RNA_pol_sf"/>
</dbReference>
<protein>
    <recommendedName>
        <fullName evidence="4">DNA-directed RNA polymerase</fullName>
    </recommendedName>
</protein>
<name>A0AAE9GZT2_9CAUD</name>